<dbReference type="RefSeq" id="WP_236292298.1">
    <property type="nucleotide sequence ID" value="NZ_CAKMMW010000028.1"/>
</dbReference>
<evidence type="ECO:0000313" key="4">
    <source>
        <dbReference type="EMBL" id="CAH1227213.1"/>
    </source>
</evidence>
<feature type="signal peptide" evidence="1">
    <location>
        <begin position="1"/>
        <end position="24"/>
    </location>
</feature>
<dbReference type="InterPro" id="IPR035940">
    <property type="entry name" value="CAP_sf"/>
</dbReference>
<evidence type="ECO:0000259" key="3">
    <source>
        <dbReference type="Pfam" id="PF07833"/>
    </source>
</evidence>
<sequence length="549" mass="61158">MGYRNKLLKVLLGLFIAASGLCMAQPHVEAASYSSYWYPQGKVGLMKPTIVFEFVKSDITPEFKSYTMKIDQVKVDAQWDIGRMILSYTPTADLKAGEHTVNIVLELKDDGYLPLEKSWTFRVDEKAISELPGAPTAQQLEGIKAINDYRVMHGLNPLTFNKNLTYAAKLHAQYLETNKVSESGVSMHEENSKLPGYIGSKLYERGMYASYAGNFSEDVSYNGSSQATITQAIDGLFDAPYHRTPFLTLDAIEIGLDKQGNYTVIEFGLTNEWNSRLVVSPAPGDPYVPIGFDGHESPDPIRNHAGTKYPVGYPIMAQLSGRFVRDVKLVESKLTDSTGKELDLLLNTPLDDDHLQSEVMLIPSKPLSPDTVYTAYVKLSVIEDNQPKIYEKKWDFRTEPIAYVGKSKLHNDSTAYLKNMNQPGKLQHVVSFGLADNKFILDDVKVPMKQKPIIKEGSSYLWIRDLAGALGASVEWDDKLKAAIYTKQGRTITLFTSKSAYALNGVEVATDSPAILDNDSTIIPVRLLSEVLGAKVDYEDKTRTVRISY</sequence>
<feature type="domain" description="Copper amine oxidase-like N-terminal" evidence="3">
    <location>
        <begin position="441"/>
        <end position="547"/>
    </location>
</feature>
<dbReference type="CDD" id="cd05379">
    <property type="entry name" value="CAP_bacterial"/>
    <property type="match status" value="1"/>
</dbReference>
<reference evidence="4" key="1">
    <citation type="submission" date="2022-01" db="EMBL/GenBank/DDBJ databases">
        <authorList>
            <person name="Criscuolo A."/>
        </authorList>
    </citation>
    <scope>NUCLEOTIDE SEQUENCE</scope>
    <source>
        <strain evidence="4">CIP111891</strain>
    </source>
</reference>
<dbReference type="SUPFAM" id="SSF55797">
    <property type="entry name" value="PR-1-like"/>
    <property type="match status" value="1"/>
</dbReference>
<dbReference type="Pfam" id="PF07833">
    <property type="entry name" value="Cu_amine_oxidN1"/>
    <property type="match status" value="1"/>
</dbReference>
<dbReference type="Gene3D" id="3.40.33.10">
    <property type="entry name" value="CAP"/>
    <property type="match status" value="1"/>
</dbReference>
<dbReference type="SUPFAM" id="SSF55383">
    <property type="entry name" value="Copper amine oxidase, domain N"/>
    <property type="match status" value="2"/>
</dbReference>
<organism evidence="4 5">
    <name type="scientific">Paenibacillus allorhizoplanae</name>
    <dbReference type="NCBI Taxonomy" id="2905648"/>
    <lineage>
        <taxon>Bacteria</taxon>
        <taxon>Bacillati</taxon>
        <taxon>Bacillota</taxon>
        <taxon>Bacilli</taxon>
        <taxon>Bacillales</taxon>
        <taxon>Paenibacillaceae</taxon>
        <taxon>Paenibacillus</taxon>
    </lineage>
</organism>
<dbReference type="Pfam" id="PF00188">
    <property type="entry name" value="CAP"/>
    <property type="match status" value="1"/>
</dbReference>
<dbReference type="EMBL" id="CAKMMW010000028">
    <property type="protein sequence ID" value="CAH1227213.1"/>
    <property type="molecule type" value="Genomic_DNA"/>
</dbReference>
<keyword evidence="5" id="KW-1185">Reference proteome</keyword>
<name>A0ABM9CYQ1_9BACL</name>
<proteinExistence type="predicted"/>
<evidence type="ECO:0000313" key="5">
    <source>
        <dbReference type="Proteomes" id="UP000838821"/>
    </source>
</evidence>
<dbReference type="Proteomes" id="UP000838821">
    <property type="component" value="Unassembled WGS sequence"/>
</dbReference>
<dbReference type="InterPro" id="IPR012854">
    <property type="entry name" value="Cu_amine_oxidase-like_N"/>
</dbReference>
<evidence type="ECO:0000256" key="1">
    <source>
        <dbReference type="SAM" id="SignalP"/>
    </source>
</evidence>
<dbReference type="InterPro" id="IPR036582">
    <property type="entry name" value="Mao_N_sf"/>
</dbReference>
<feature type="domain" description="SCP" evidence="2">
    <location>
        <begin position="144"/>
        <end position="247"/>
    </location>
</feature>
<protein>
    <recommendedName>
        <fullName evidence="6">S-layer protein</fullName>
    </recommendedName>
</protein>
<keyword evidence="1" id="KW-0732">Signal</keyword>
<comment type="caution">
    <text evidence="4">The sequence shown here is derived from an EMBL/GenBank/DDBJ whole genome shotgun (WGS) entry which is preliminary data.</text>
</comment>
<evidence type="ECO:0000259" key="2">
    <source>
        <dbReference type="Pfam" id="PF00188"/>
    </source>
</evidence>
<dbReference type="Gene3D" id="3.30.457.10">
    <property type="entry name" value="Copper amine oxidase-like, N-terminal domain"/>
    <property type="match status" value="1"/>
</dbReference>
<gene>
    <name evidence="4" type="ORF">PAECIP111891_06097</name>
</gene>
<dbReference type="InterPro" id="IPR014044">
    <property type="entry name" value="CAP_dom"/>
</dbReference>
<feature type="chain" id="PRO_5045468722" description="S-layer protein" evidence="1">
    <location>
        <begin position="25"/>
        <end position="549"/>
    </location>
</feature>
<evidence type="ECO:0008006" key="6">
    <source>
        <dbReference type="Google" id="ProtNLM"/>
    </source>
</evidence>
<accession>A0ABM9CYQ1</accession>